<organism evidence="2 3">
    <name type="scientific">Lithohypha guttulata</name>
    <dbReference type="NCBI Taxonomy" id="1690604"/>
    <lineage>
        <taxon>Eukaryota</taxon>
        <taxon>Fungi</taxon>
        <taxon>Dikarya</taxon>
        <taxon>Ascomycota</taxon>
        <taxon>Pezizomycotina</taxon>
        <taxon>Eurotiomycetes</taxon>
        <taxon>Chaetothyriomycetidae</taxon>
        <taxon>Chaetothyriales</taxon>
        <taxon>Trichomeriaceae</taxon>
        <taxon>Lithohypha</taxon>
    </lineage>
</organism>
<feature type="compositionally biased region" description="Basic residues" evidence="1">
    <location>
        <begin position="151"/>
        <end position="161"/>
    </location>
</feature>
<dbReference type="AlphaFoldDB" id="A0AAN7T0P7"/>
<evidence type="ECO:0000256" key="1">
    <source>
        <dbReference type="SAM" id="MobiDB-lite"/>
    </source>
</evidence>
<keyword evidence="3" id="KW-1185">Reference proteome</keyword>
<accession>A0AAN7T0P7</accession>
<evidence type="ECO:0000313" key="2">
    <source>
        <dbReference type="EMBL" id="KAK5086313.1"/>
    </source>
</evidence>
<dbReference type="Proteomes" id="UP001309876">
    <property type="component" value="Unassembled WGS sequence"/>
</dbReference>
<gene>
    <name evidence="2" type="ORF">LTR05_003481</name>
</gene>
<comment type="caution">
    <text evidence="2">The sequence shown here is derived from an EMBL/GenBank/DDBJ whole genome shotgun (WGS) entry which is preliminary data.</text>
</comment>
<feature type="region of interest" description="Disordered" evidence="1">
    <location>
        <begin position="124"/>
        <end position="164"/>
    </location>
</feature>
<reference evidence="2 3" key="1">
    <citation type="submission" date="2023-08" db="EMBL/GenBank/DDBJ databases">
        <title>Black Yeasts Isolated from many extreme environments.</title>
        <authorList>
            <person name="Coleine C."/>
            <person name="Stajich J.E."/>
            <person name="Selbmann L."/>
        </authorList>
    </citation>
    <scope>NUCLEOTIDE SEQUENCE [LARGE SCALE GENOMIC DNA]</scope>
    <source>
        <strain evidence="2 3">CCFEE 5910</strain>
    </source>
</reference>
<dbReference type="EMBL" id="JAVRRJ010000003">
    <property type="protein sequence ID" value="KAK5086313.1"/>
    <property type="molecule type" value="Genomic_DNA"/>
</dbReference>
<protein>
    <submittedName>
        <fullName evidence="2">Uncharacterized protein</fullName>
    </submittedName>
</protein>
<proteinExistence type="predicted"/>
<name>A0AAN7T0P7_9EURO</name>
<sequence length="265" mass="30496">MPVEFAASYLKHDAEAVKAEKKILDKLKKIEASVHTMRQYYYPSPVSAKLGKIPKSILEREREPLEEFKNWKDAKNPLARLPAEIQSKIWSCLDEPADRLMLALTCIHHAETFEDLKSSKHQAKAIEATSSKSSSKKRKALTPVKEEGPSKKPRKMPPKKPTKSELVPILQRLQDWTPMQKYKLCYFCLRFKLRNVTCDMISFAEKGSWGGGDLVHETRKITPRILTQMITAGYRCPTCCVYKHLQTQEDQQTHKENKKRLASLN</sequence>
<evidence type="ECO:0000313" key="3">
    <source>
        <dbReference type="Proteomes" id="UP001309876"/>
    </source>
</evidence>